<proteinExistence type="predicted"/>
<reference evidence="1 2" key="1">
    <citation type="submission" date="2010-04" db="EMBL/GenBank/DDBJ databases">
        <title>The genome of Herbaspirillum seropedicae SmR1, an endophytic, nitrogen-fixing, plant-growth promoting beta-Proteobacteria.</title>
        <authorList>
            <person name="Pedrosa F.O."/>
            <person name="Monteiro R.A."/>
            <person name="Wassem R."/>
            <person name="Cruz L.M."/>
            <person name="Ayub R.A."/>
            <person name="Colauto N.B."/>
            <person name="Fernandez M.A."/>
            <person name="Fungaro M.H.P."/>
            <person name="Grisard E.C."/>
            <person name="Hungria M."/>
            <person name="Madeira H.M.F."/>
            <person name="Nodari R.O."/>
            <person name="Osaku C.A."/>
            <person name="Petzl-Erler M.L."/>
            <person name="Terenzi H."/>
            <person name="Vieira L.G.E."/>
            <person name="Almeida M.I.M."/>
            <person name="Alves L.R."/>
            <person name="Arantes O.M.N."/>
            <person name="Balsanelli E."/>
            <person name="Barcellos F.G."/>
            <person name="Baura V.A."/>
            <person name="Binde D.R."/>
            <person name="Campo R.J."/>
            <person name="Chubatsu L.S."/>
            <person name="Chueire L.M.O."/>
            <person name="Ciferri R.R."/>
            <person name="Correa L.C."/>
            <person name="da Conceicao Silva J.L."/>
            <person name="Dabul A.N.G."/>
            <person name="Dambros B.P."/>
            <person name="Faoro H."/>
            <person name="Favetti A."/>
            <person name="Friedermann G."/>
            <person name="Furlaneto M.C."/>
            <person name="Gasques L.S."/>
            <person name="Gimenes C.C.T."/>
            <person name="Gioppo N.M.R."/>
            <person name="Glienke-Blanco C."/>
            <person name="Godoy L.P."/>
            <person name="Guerra M.P."/>
            <person name="Karp S."/>
            <person name="Kava-Cordeiro V."/>
            <person name="Margarido V.P."/>
            <person name="Mathioni S.M."/>
            <person name="Menck-Soares M.A."/>
            <person name="Murace N.K."/>
            <person name="Nicolas M.F."/>
            <person name="Oliveira C.E.C."/>
            <person name="Pagnan N.A.B."/>
            <person name="Pamphile J.A."/>
            <person name="Patussi E.V."/>
            <person name="Pereira L.F.P."/>
            <person name="Pereira-Ferrari L."/>
            <person name="Pinto F.G.S."/>
            <person name="Precoma C."/>
            <person name="Prioli A.J."/>
            <person name="Prioli S.M.A.P."/>
            <person name="Raittz R.T."/>
            <person name="Ramos H.J.O."/>
            <person name="Ribeiro E.M.S.F."/>
            <person name="Rigo L.U."/>
            <person name="Rocha C.L.M.S.C."/>
            <person name="Rocha S.N."/>
            <person name="Santos K."/>
            <person name="Satori D."/>
            <person name="Silva A.G."/>
            <person name="Simao R.C.G."/>
            <person name="Soares M.A.M."/>
            <person name="Souza E.M."/>
            <person name="Steffens M.B.R."/>
            <person name="Steindel M."/>
            <person name="Tadra-Sfeir M.Z."/>
            <person name="Takahashi E.K."/>
            <person name="Torres R.A."/>
            <person name="Valle J.S."/>
            <person name="Vernal J.I."/>
            <person name="Vilas-Boas L.A."/>
            <person name="Watanabe M.A.E."/>
            <person name="Weiss V.A."/>
            <person name="Yates M.A."/>
            <person name="Souza E.M."/>
        </authorList>
    </citation>
    <scope>NUCLEOTIDE SEQUENCE [LARGE SCALE GENOMIC DNA]</scope>
    <source>
        <strain evidence="1 2">SmR1</strain>
    </source>
</reference>
<dbReference type="eggNOG" id="ENOG5033Q6K">
    <property type="taxonomic scope" value="Bacteria"/>
</dbReference>
<dbReference type="KEGG" id="hse:Hsero_4091"/>
<dbReference type="HOGENOM" id="CLU_777958_0_0_4"/>
<dbReference type="Proteomes" id="UP000000329">
    <property type="component" value="Chromosome"/>
</dbReference>
<dbReference type="AlphaFoldDB" id="D8ITD1"/>
<evidence type="ECO:0000313" key="2">
    <source>
        <dbReference type="Proteomes" id="UP000000329"/>
    </source>
</evidence>
<evidence type="ECO:0000313" key="1">
    <source>
        <dbReference type="EMBL" id="ADJ65561.1"/>
    </source>
</evidence>
<protein>
    <submittedName>
        <fullName evidence="1">Uncharacterized protein</fullName>
    </submittedName>
</protein>
<dbReference type="EMBL" id="CP002039">
    <property type="protein sequence ID" value="ADJ65561.1"/>
    <property type="molecule type" value="Genomic_DNA"/>
</dbReference>
<name>D8ITD1_HERSS</name>
<gene>
    <name evidence="1" type="ordered locus">Hsero_4091</name>
</gene>
<dbReference type="RefSeq" id="WP_013236020.1">
    <property type="nucleotide sequence ID" value="NC_014323.1"/>
</dbReference>
<accession>D8ITD1</accession>
<dbReference type="OrthoDB" id="9155403at2"/>
<dbReference type="GeneID" id="52091247"/>
<keyword evidence="2" id="KW-1185">Reference proteome</keyword>
<sequence length="356" mass="40359">MLEDTEENRYVEYLQKQLVTEGSEDFLEEQSKWLRENRHTLFANKIGNHSVDTSLMRFMEWTVQDLSTQGPYQDVFGKRIFEPLLEKLLKLAEEHKIAPKLPIYFSTSPAVDASPAAVPSSERHLLFAGQGTYSFCNYWGKIYTLSLQQLAGVCRRKHTAKYVLPKLVRRGVIGSATSLAWRYATRGSVLGIGKLAIPDKLSDARMLMVTAMEVFILGHEIGHFLLQEDFPDTNGTPPDWSEKDVELHCDVVGLALCTSFGKQEGNPFAYQFIGPLLFFSAMEVCQRVSRLIGTRQFEESSTHPSHAERIQNIFDFVKTIKGRPRIRPVLRDCLRLSKALEFGVLANIVHIASCSR</sequence>
<organism evidence="1 2">
    <name type="scientific">Herbaspirillum seropedicae (strain SmR1)</name>
    <dbReference type="NCBI Taxonomy" id="757424"/>
    <lineage>
        <taxon>Bacteria</taxon>
        <taxon>Pseudomonadati</taxon>
        <taxon>Pseudomonadota</taxon>
        <taxon>Betaproteobacteria</taxon>
        <taxon>Burkholderiales</taxon>
        <taxon>Oxalobacteraceae</taxon>
        <taxon>Herbaspirillum</taxon>
    </lineage>
</organism>